<sequence length="121" mass="14065">MNGVLAFIRLMLPSFFYGTRKNWAFLFFCFLLGEETSPIKCVRSLPWCPGVGGDYRTRFALVVKVHWAGEKGLLRGSMAYRCMGDVYMAENRYRVRRTRWDGLGARMLKILQLQARRSSEL</sequence>
<evidence type="ECO:0000313" key="1">
    <source>
        <dbReference type="EMBL" id="ROT36837.1"/>
    </source>
</evidence>
<dbReference type="Proteomes" id="UP000272025">
    <property type="component" value="Unassembled WGS sequence"/>
</dbReference>
<evidence type="ECO:0000313" key="2">
    <source>
        <dbReference type="Proteomes" id="UP000272025"/>
    </source>
</evidence>
<dbReference type="RefSeq" id="XP_028464643.1">
    <property type="nucleotide sequence ID" value="XM_028607256.1"/>
</dbReference>
<dbReference type="AlphaFoldDB" id="A0A3N2PQP1"/>
<reference evidence="1 2" key="1">
    <citation type="journal article" date="2018" name="Mol. Ecol.">
        <title>The obligate alkalophilic soda-lake fungus Sodiomyces alkalinus has shifted to a protein diet.</title>
        <authorList>
            <person name="Grum-Grzhimaylo A.A."/>
            <person name="Falkoski D.L."/>
            <person name="van den Heuvel J."/>
            <person name="Valero-Jimenez C.A."/>
            <person name="Min B."/>
            <person name="Choi I.G."/>
            <person name="Lipzen A."/>
            <person name="Daum C.G."/>
            <person name="Aanen D.K."/>
            <person name="Tsang A."/>
            <person name="Henrissat B."/>
            <person name="Bilanenko E.N."/>
            <person name="de Vries R.P."/>
            <person name="van Kan J.A.L."/>
            <person name="Grigoriev I.V."/>
            <person name="Debets A.J.M."/>
        </authorList>
    </citation>
    <scope>NUCLEOTIDE SEQUENCE [LARGE SCALE GENOMIC DNA]</scope>
    <source>
        <strain evidence="1 2">F11</strain>
    </source>
</reference>
<dbReference type="GeneID" id="39575734"/>
<proteinExistence type="predicted"/>
<dbReference type="EMBL" id="ML119058">
    <property type="protein sequence ID" value="ROT36837.1"/>
    <property type="molecule type" value="Genomic_DNA"/>
</dbReference>
<gene>
    <name evidence="1" type="ORF">SODALDRAFT_208410</name>
</gene>
<accession>A0A3N2PQP1</accession>
<keyword evidence="2" id="KW-1185">Reference proteome</keyword>
<protein>
    <submittedName>
        <fullName evidence="1">Uncharacterized protein</fullName>
    </submittedName>
</protein>
<organism evidence="1 2">
    <name type="scientific">Sodiomyces alkalinus (strain CBS 110278 / VKM F-3762 / F11)</name>
    <name type="common">Alkaliphilic filamentous fungus</name>
    <dbReference type="NCBI Taxonomy" id="1314773"/>
    <lineage>
        <taxon>Eukaryota</taxon>
        <taxon>Fungi</taxon>
        <taxon>Dikarya</taxon>
        <taxon>Ascomycota</taxon>
        <taxon>Pezizomycotina</taxon>
        <taxon>Sordariomycetes</taxon>
        <taxon>Hypocreomycetidae</taxon>
        <taxon>Glomerellales</taxon>
        <taxon>Plectosphaerellaceae</taxon>
        <taxon>Sodiomyces</taxon>
    </lineage>
</organism>
<name>A0A3N2PQP1_SODAK</name>